<evidence type="ECO:0000313" key="1">
    <source>
        <dbReference type="EMBL" id="EFA22633.1"/>
    </source>
</evidence>
<gene>
    <name evidence="1" type="ORF">BIFGAL_03660</name>
</gene>
<proteinExistence type="predicted"/>
<sequence length="47" mass="5256">MMKLFTIGVRVWACQGPSVELHMRSTAFFCYGVLGVPARAAQVKERL</sequence>
<dbReference type="AlphaFoldDB" id="D1NUY2"/>
<protein>
    <submittedName>
        <fullName evidence="1">Uncharacterized protein</fullName>
    </submittedName>
</protein>
<comment type="caution">
    <text evidence="1">The sequence shown here is derived from an EMBL/GenBank/DDBJ whole genome shotgun (WGS) entry which is preliminary data.</text>
</comment>
<organism evidence="1 2">
    <name type="scientific">Bifidobacterium gallicum DSM 20093 = LMG 11596</name>
    <dbReference type="NCBI Taxonomy" id="561180"/>
    <lineage>
        <taxon>Bacteria</taxon>
        <taxon>Bacillati</taxon>
        <taxon>Actinomycetota</taxon>
        <taxon>Actinomycetes</taxon>
        <taxon>Bifidobacteriales</taxon>
        <taxon>Bifidobacteriaceae</taxon>
        <taxon>Bifidobacterium</taxon>
    </lineage>
</organism>
<accession>D1NUY2</accession>
<reference evidence="1 2" key="1">
    <citation type="submission" date="2009-11" db="EMBL/GenBank/DDBJ databases">
        <authorList>
            <person name="Weinstock G."/>
            <person name="Sodergren E."/>
            <person name="Clifton S."/>
            <person name="Fulton L."/>
            <person name="Fulton B."/>
            <person name="Courtney L."/>
            <person name="Fronick C."/>
            <person name="Harrison M."/>
            <person name="Strong C."/>
            <person name="Farmer C."/>
            <person name="Delahaunty K."/>
            <person name="Markovic C."/>
            <person name="Hall O."/>
            <person name="Minx P."/>
            <person name="Tomlinson C."/>
            <person name="Mitreva M."/>
            <person name="Nelson J."/>
            <person name="Hou S."/>
            <person name="Wollam A."/>
            <person name="Pepin K.H."/>
            <person name="Johnson M."/>
            <person name="Bhonagiri V."/>
            <person name="Nash W.E."/>
            <person name="Warren W."/>
            <person name="Chinwalla A."/>
            <person name="Mardis E.R."/>
            <person name="Wilson R.K."/>
        </authorList>
    </citation>
    <scope>NUCLEOTIDE SEQUENCE [LARGE SCALE GENOMIC DNA]</scope>
    <source>
        <strain evidence="1 2">DSM 20093</strain>
    </source>
</reference>
<evidence type="ECO:0000313" key="2">
    <source>
        <dbReference type="Proteomes" id="UP000003656"/>
    </source>
</evidence>
<dbReference type="Proteomes" id="UP000003656">
    <property type="component" value="Unassembled WGS sequence"/>
</dbReference>
<name>D1NUY2_9BIFI</name>
<dbReference type="EMBL" id="ABXB03000003">
    <property type="protein sequence ID" value="EFA22633.1"/>
    <property type="molecule type" value="Genomic_DNA"/>
</dbReference>